<reference evidence="2" key="1">
    <citation type="journal article" date="2014" name="Front. Microbiol.">
        <title>High frequency of phylogenetically diverse reductive dehalogenase-homologous genes in deep subseafloor sedimentary metagenomes.</title>
        <authorList>
            <person name="Kawai M."/>
            <person name="Futagami T."/>
            <person name="Toyoda A."/>
            <person name="Takaki Y."/>
            <person name="Nishi S."/>
            <person name="Hori S."/>
            <person name="Arai W."/>
            <person name="Tsubouchi T."/>
            <person name="Morono Y."/>
            <person name="Uchiyama I."/>
            <person name="Ito T."/>
            <person name="Fujiyama A."/>
            <person name="Inagaki F."/>
            <person name="Takami H."/>
        </authorList>
    </citation>
    <scope>NUCLEOTIDE SEQUENCE</scope>
    <source>
        <strain evidence="2">Expedition CK06-06</strain>
    </source>
</reference>
<evidence type="ECO:0000313" key="2">
    <source>
        <dbReference type="EMBL" id="GAI48194.1"/>
    </source>
</evidence>
<proteinExistence type="predicted"/>
<feature type="non-terminal residue" evidence="2">
    <location>
        <position position="1"/>
    </location>
</feature>
<sequence length="143" mass="16857">EGYLQIAIFDSVRRGRGVIVYHYTTKESFDEIKRTGDFKSSNPWTTMDAVYGTGWYFTDLNPDTCDMAVAYHCWRNTSNTALKRAEYYLKFDIEFKVLKKTREHVYVAQNWDKKLTKYLGGDKNKNCSLKPCETCDKAKRYRK</sequence>
<feature type="domain" description="Tox-ART-HYD1" evidence="1">
    <location>
        <begin position="20"/>
        <end position="111"/>
    </location>
</feature>
<name>X1QY23_9ZZZZ</name>
<accession>X1QY23</accession>
<comment type="caution">
    <text evidence="2">The sequence shown here is derived from an EMBL/GenBank/DDBJ whole genome shotgun (WGS) entry which is preliminary data.</text>
</comment>
<dbReference type="EMBL" id="BARV01037165">
    <property type="protein sequence ID" value="GAI48194.1"/>
    <property type="molecule type" value="Genomic_DNA"/>
</dbReference>
<organism evidence="2">
    <name type="scientific">marine sediment metagenome</name>
    <dbReference type="NCBI Taxonomy" id="412755"/>
    <lineage>
        <taxon>unclassified sequences</taxon>
        <taxon>metagenomes</taxon>
        <taxon>ecological metagenomes</taxon>
    </lineage>
</organism>
<dbReference type="Pfam" id="PF15633">
    <property type="entry name" value="Tox-ART-HYD1"/>
    <property type="match status" value="1"/>
</dbReference>
<gene>
    <name evidence="2" type="ORF">S06H3_57561</name>
</gene>
<protein>
    <recommendedName>
        <fullName evidence="1">Tox-ART-HYD1 domain-containing protein</fullName>
    </recommendedName>
</protein>
<dbReference type="AlphaFoldDB" id="X1QY23"/>
<dbReference type="InterPro" id="IPR028920">
    <property type="entry name" value="Tox-ART-HYD1_dom"/>
</dbReference>
<evidence type="ECO:0000259" key="1">
    <source>
        <dbReference type="Pfam" id="PF15633"/>
    </source>
</evidence>